<dbReference type="Proteomes" id="UP001281614">
    <property type="component" value="Unassembled WGS sequence"/>
</dbReference>
<name>A0AAD9YS43_COLKA</name>
<keyword evidence="3" id="KW-1185">Reference proteome</keyword>
<evidence type="ECO:0000313" key="3">
    <source>
        <dbReference type="Proteomes" id="UP001281614"/>
    </source>
</evidence>
<dbReference type="EMBL" id="VYYT01000031">
    <property type="protein sequence ID" value="KAK2776081.1"/>
    <property type="molecule type" value="Genomic_DNA"/>
</dbReference>
<dbReference type="AlphaFoldDB" id="A0AAD9YS43"/>
<accession>A0AAD9YS43</accession>
<evidence type="ECO:0000313" key="2">
    <source>
        <dbReference type="EMBL" id="KAK2776081.1"/>
    </source>
</evidence>
<organism evidence="2 3">
    <name type="scientific">Colletotrichum kahawae</name>
    <name type="common">Coffee berry disease fungus</name>
    <dbReference type="NCBI Taxonomy" id="34407"/>
    <lineage>
        <taxon>Eukaryota</taxon>
        <taxon>Fungi</taxon>
        <taxon>Dikarya</taxon>
        <taxon>Ascomycota</taxon>
        <taxon>Pezizomycotina</taxon>
        <taxon>Sordariomycetes</taxon>
        <taxon>Hypocreomycetidae</taxon>
        <taxon>Glomerellales</taxon>
        <taxon>Glomerellaceae</taxon>
        <taxon>Colletotrichum</taxon>
        <taxon>Colletotrichum gloeosporioides species complex</taxon>
    </lineage>
</organism>
<protein>
    <submittedName>
        <fullName evidence="2">Uncharacterized protein</fullName>
    </submittedName>
</protein>
<reference evidence="2" key="1">
    <citation type="submission" date="2023-02" db="EMBL/GenBank/DDBJ databases">
        <title>Colletotrichum kahawae CIFC_Que2 genome sequencing and assembly.</title>
        <authorList>
            <person name="Baroncelli R."/>
        </authorList>
    </citation>
    <scope>NUCLEOTIDE SEQUENCE</scope>
    <source>
        <strain evidence="2">CIFC_Que2</strain>
    </source>
</reference>
<feature type="region of interest" description="Disordered" evidence="1">
    <location>
        <begin position="1"/>
        <end position="26"/>
    </location>
</feature>
<feature type="compositionally biased region" description="Basic residues" evidence="1">
    <location>
        <begin position="83"/>
        <end position="101"/>
    </location>
</feature>
<feature type="compositionally biased region" description="Basic and acidic residues" evidence="1">
    <location>
        <begin position="11"/>
        <end position="21"/>
    </location>
</feature>
<proteinExistence type="predicted"/>
<gene>
    <name evidence="2" type="ORF">CKAH01_12605</name>
</gene>
<evidence type="ECO:0000256" key="1">
    <source>
        <dbReference type="SAM" id="MobiDB-lite"/>
    </source>
</evidence>
<sequence length="153" mass="17356">MPCESPAIAAHHWEPPADPKRGPGAWPWSCPVPASISHSMAGPLPDMAQTQTDEPGLFCGCRFFGFFFLRPSVMVSQCHLPSCRRRRSNPRPRVSQHKRASDKRARERTRNKPKPQGEQALDLDVVGGGLFFFLFFFCSRPSRLRVRFHLTPQ</sequence>
<comment type="caution">
    <text evidence="2">The sequence shown here is derived from an EMBL/GenBank/DDBJ whole genome shotgun (WGS) entry which is preliminary data.</text>
</comment>
<feature type="region of interest" description="Disordered" evidence="1">
    <location>
        <begin position="83"/>
        <end position="119"/>
    </location>
</feature>